<feature type="domain" description="Nudix hydrolase" evidence="7">
    <location>
        <begin position="81"/>
        <end position="214"/>
    </location>
</feature>
<accession>A0A212T4J7</accession>
<keyword evidence="3" id="KW-0479">Metal-binding</keyword>
<evidence type="ECO:0000256" key="2">
    <source>
        <dbReference type="ARBA" id="ARBA00001946"/>
    </source>
</evidence>
<dbReference type="GO" id="GO:0010945">
    <property type="term" value="F:coenzyme A diphosphatase activity"/>
    <property type="evidence" value="ECO:0007669"/>
    <property type="project" value="InterPro"/>
</dbReference>
<dbReference type="Gene3D" id="3.90.79.10">
    <property type="entry name" value="Nucleoside Triphosphate Pyrophosphohydrolase"/>
    <property type="match status" value="1"/>
</dbReference>
<keyword evidence="9" id="KW-1185">Reference proteome</keyword>
<evidence type="ECO:0000313" key="9">
    <source>
        <dbReference type="Proteomes" id="UP000197215"/>
    </source>
</evidence>
<dbReference type="OrthoDB" id="9802805at2"/>
<protein>
    <submittedName>
        <fullName evidence="8">8-oxo-dGTP pyrophosphatase MutT, NUDIX family</fullName>
    </submittedName>
</protein>
<dbReference type="Pfam" id="PF00293">
    <property type="entry name" value="NUDIX"/>
    <property type="match status" value="1"/>
</dbReference>
<evidence type="ECO:0000313" key="8">
    <source>
        <dbReference type="EMBL" id="SNC60968.1"/>
    </source>
</evidence>
<comment type="cofactor">
    <cofactor evidence="1">
        <name>Mn(2+)</name>
        <dbReference type="ChEBI" id="CHEBI:29035"/>
    </cofactor>
</comment>
<proteinExistence type="predicted"/>
<dbReference type="RefSeq" id="WP_088812242.1">
    <property type="nucleotide sequence ID" value="NZ_FYEX01000001.1"/>
</dbReference>
<dbReference type="InterPro" id="IPR045121">
    <property type="entry name" value="CoAse"/>
</dbReference>
<dbReference type="PROSITE" id="PS51462">
    <property type="entry name" value="NUDIX"/>
    <property type="match status" value="1"/>
</dbReference>
<gene>
    <name evidence="8" type="ORF">SAMN06295916_0383</name>
</gene>
<reference evidence="8 9" key="1">
    <citation type="submission" date="2017-06" db="EMBL/GenBank/DDBJ databases">
        <authorList>
            <person name="Kim H.J."/>
            <person name="Triplett B.A."/>
        </authorList>
    </citation>
    <scope>NUCLEOTIDE SEQUENCE [LARGE SCALE GENOMIC DNA]</scope>
    <source>
        <strain evidence="8 9">MWH-VicM1</strain>
    </source>
</reference>
<sequence>MSSSSESPPATAARAPAFDPTIVPIVGRDTHLPKVREHLLSVDGIKARFLEDRPWDVEVTDENRAARSAEGALRAGRGSCPTPASVLIPLVTHEAELKILLTQRTSHLYDHPGQISFPGGRADPEDQSPEHTALREAEEEIGLPANRVEILGRLPHYLTITGYQVTPVVGLVTPGHQYQADPFEVAEIFEVPMSFLMDPHHHEHRMWQSPEGARRFYAMPYENKFIWGATAGMLRNLYHFLRA</sequence>
<dbReference type="EMBL" id="FYEX01000001">
    <property type="protein sequence ID" value="SNC60968.1"/>
    <property type="molecule type" value="Genomic_DNA"/>
</dbReference>
<dbReference type="PANTHER" id="PTHR12992:SF11">
    <property type="entry name" value="MITOCHONDRIAL COENZYME A DIPHOSPHATASE NUDT8"/>
    <property type="match status" value="1"/>
</dbReference>
<dbReference type="NCBIfam" id="NF007980">
    <property type="entry name" value="PRK10707.1"/>
    <property type="match status" value="1"/>
</dbReference>
<dbReference type="InterPro" id="IPR000086">
    <property type="entry name" value="NUDIX_hydrolase_dom"/>
</dbReference>
<evidence type="ECO:0000256" key="6">
    <source>
        <dbReference type="ARBA" id="ARBA00023211"/>
    </source>
</evidence>
<evidence type="ECO:0000256" key="1">
    <source>
        <dbReference type="ARBA" id="ARBA00001936"/>
    </source>
</evidence>
<keyword evidence="4" id="KW-0378">Hydrolase</keyword>
<dbReference type="CDD" id="cd03426">
    <property type="entry name" value="NUDIX_CoAse_Nudt7"/>
    <property type="match status" value="1"/>
</dbReference>
<dbReference type="Proteomes" id="UP000197215">
    <property type="component" value="Unassembled WGS sequence"/>
</dbReference>
<evidence type="ECO:0000259" key="7">
    <source>
        <dbReference type="PROSITE" id="PS51462"/>
    </source>
</evidence>
<dbReference type="PANTHER" id="PTHR12992">
    <property type="entry name" value="NUDIX HYDROLASE"/>
    <property type="match status" value="1"/>
</dbReference>
<evidence type="ECO:0000256" key="4">
    <source>
        <dbReference type="ARBA" id="ARBA00022801"/>
    </source>
</evidence>
<dbReference type="AlphaFoldDB" id="A0A212T4J7"/>
<organism evidence="8 9">
    <name type="scientific">Polynucleobacter victoriensis</name>
    <dbReference type="NCBI Taxonomy" id="2049319"/>
    <lineage>
        <taxon>Bacteria</taxon>
        <taxon>Pseudomonadati</taxon>
        <taxon>Pseudomonadota</taxon>
        <taxon>Betaproteobacteria</taxon>
        <taxon>Burkholderiales</taxon>
        <taxon>Burkholderiaceae</taxon>
        <taxon>Polynucleobacter</taxon>
    </lineage>
</organism>
<evidence type="ECO:0000256" key="5">
    <source>
        <dbReference type="ARBA" id="ARBA00022842"/>
    </source>
</evidence>
<dbReference type="GO" id="GO:0046872">
    <property type="term" value="F:metal ion binding"/>
    <property type="evidence" value="ECO:0007669"/>
    <property type="project" value="UniProtKB-KW"/>
</dbReference>
<comment type="cofactor">
    <cofactor evidence="2">
        <name>Mg(2+)</name>
        <dbReference type="ChEBI" id="CHEBI:18420"/>
    </cofactor>
</comment>
<name>A0A212T4J7_9BURK</name>
<dbReference type="SUPFAM" id="SSF55811">
    <property type="entry name" value="Nudix"/>
    <property type="match status" value="1"/>
</dbReference>
<evidence type="ECO:0000256" key="3">
    <source>
        <dbReference type="ARBA" id="ARBA00022723"/>
    </source>
</evidence>
<keyword evidence="6" id="KW-0464">Manganese</keyword>
<dbReference type="InterPro" id="IPR015797">
    <property type="entry name" value="NUDIX_hydrolase-like_dom_sf"/>
</dbReference>
<keyword evidence="5" id="KW-0460">Magnesium</keyword>